<dbReference type="PANTHER" id="PTHR33120">
    <property type="entry name" value="EXPRESSED PROTEIN-RELATED"/>
    <property type="match status" value="1"/>
</dbReference>
<dbReference type="EnsemblPlants" id="OPUNC10G10030.1">
    <property type="protein sequence ID" value="OPUNC10G10030.1"/>
    <property type="gene ID" value="OPUNC10G10030"/>
</dbReference>
<dbReference type="Pfam" id="PF20235">
    <property type="entry name" value="PIR2-like_helical"/>
    <property type="match status" value="2"/>
</dbReference>
<evidence type="ECO:0000259" key="2">
    <source>
        <dbReference type="Pfam" id="PF20235"/>
    </source>
</evidence>
<dbReference type="Gramene" id="OPUNC10G10030.1">
    <property type="protein sequence ID" value="OPUNC10G10030.1"/>
    <property type="gene ID" value="OPUNC10G10030"/>
</dbReference>
<evidence type="ECO:0000313" key="3">
    <source>
        <dbReference type="EnsemblPlants" id="OPUNC10G10030.1"/>
    </source>
</evidence>
<dbReference type="Proteomes" id="UP000026962">
    <property type="component" value="Chromosome 10"/>
</dbReference>
<accession>A0A0E0M867</accession>
<dbReference type="InterPro" id="IPR022059">
    <property type="entry name" value="DUF3615"/>
</dbReference>
<dbReference type="Pfam" id="PF12274">
    <property type="entry name" value="DUF3615"/>
    <property type="match status" value="1"/>
</dbReference>
<proteinExistence type="predicted"/>
<evidence type="ECO:0000313" key="4">
    <source>
        <dbReference type="Proteomes" id="UP000026962"/>
    </source>
</evidence>
<feature type="domain" description="DUF3615" evidence="1">
    <location>
        <begin position="344"/>
        <end position="455"/>
    </location>
</feature>
<feature type="domain" description="PIR2-like helical" evidence="2">
    <location>
        <begin position="9"/>
        <end position="63"/>
    </location>
</feature>
<sequence>MCRSCLLRKIYAFYGEAHRRLKFRVKRSLAARLLSGGGGGLCFGLLDPVTNIVVNALTTSKRRDHESLGLRKRVPVVDPEAAVHYLFVAGADLLVAVRIAVLDVVMKRFGSTEKAVREALYMSLECAALATGHPDPARLVGAWLTVSTHLDEAVRHLALQPRRRRPTLVREFVELLDKPPPPEHAVCEDPWWLWKLAVSSHVDPRACAAMPMPFQHTDLRALAKLPAGDLRSHFHRSMLMAGHCYGPLDPVSNIIVNTIWYDAAFPPAAKLELDVIGTESLHRVENRSMYGLASFLCTRYHAMDFHQAVLCFLQADANLVWADPNLDPDAAAATAIGTQAELGAALDAYEKMENGNPAFELHTICGVNDEVSGPAYLPDVSGPPYMYFHSHVNFLATPKIPHAHGASTTPFFAELSNGDDNDGASYCCPVPLPMPCAERVRCLYCDFMGARIVHPLGKSFHGRASRSLRRWFVEKTILMIMMIYLLN</sequence>
<dbReference type="AlphaFoldDB" id="A0A0E0M867"/>
<dbReference type="PANTHER" id="PTHR33120:SF47">
    <property type="entry name" value="OS05G0571400 PROTEIN"/>
    <property type="match status" value="1"/>
</dbReference>
<dbReference type="HOGENOM" id="CLU_011465_1_0_1"/>
<reference evidence="3" key="1">
    <citation type="submission" date="2015-04" db="UniProtKB">
        <authorList>
            <consortium name="EnsemblPlants"/>
        </authorList>
    </citation>
    <scope>IDENTIFICATION</scope>
</reference>
<dbReference type="OMA" id="PEHAVCE"/>
<feature type="domain" description="PIR2-like helical" evidence="2">
    <location>
        <begin position="220"/>
        <end position="322"/>
    </location>
</feature>
<name>A0A0E0M867_ORYPU</name>
<dbReference type="InterPro" id="IPR046527">
    <property type="entry name" value="PIR2-like_helical"/>
</dbReference>
<keyword evidence="4" id="KW-1185">Reference proteome</keyword>
<organism evidence="3">
    <name type="scientific">Oryza punctata</name>
    <name type="common">Red rice</name>
    <dbReference type="NCBI Taxonomy" id="4537"/>
    <lineage>
        <taxon>Eukaryota</taxon>
        <taxon>Viridiplantae</taxon>
        <taxon>Streptophyta</taxon>
        <taxon>Embryophyta</taxon>
        <taxon>Tracheophyta</taxon>
        <taxon>Spermatophyta</taxon>
        <taxon>Magnoliopsida</taxon>
        <taxon>Liliopsida</taxon>
        <taxon>Poales</taxon>
        <taxon>Poaceae</taxon>
        <taxon>BOP clade</taxon>
        <taxon>Oryzoideae</taxon>
        <taxon>Oryzeae</taxon>
        <taxon>Oryzinae</taxon>
        <taxon>Oryza</taxon>
    </lineage>
</organism>
<reference evidence="3" key="2">
    <citation type="submission" date="2018-05" db="EMBL/GenBank/DDBJ databases">
        <title>OpunRS2 (Oryza punctata Reference Sequence Version 2).</title>
        <authorList>
            <person name="Zhang J."/>
            <person name="Kudrna D."/>
            <person name="Lee S."/>
            <person name="Talag J."/>
            <person name="Welchert J."/>
            <person name="Wing R.A."/>
        </authorList>
    </citation>
    <scope>NUCLEOTIDE SEQUENCE [LARGE SCALE GENOMIC DNA]</scope>
</reference>
<evidence type="ECO:0000259" key="1">
    <source>
        <dbReference type="Pfam" id="PF12274"/>
    </source>
</evidence>
<protein>
    <submittedName>
        <fullName evidence="3">Uncharacterized protein</fullName>
    </submittedName>
</protein>